<dbReference type="EMBL" id="MASU01000019">
    <property type="protein sequence ID" value="PXY18727.1"/>
    <property type="molecule type" value="Genomic_DNA"/>
</dbReference>
<dbReference type="CDD" id="cd17369">
    <property type="entry name" value="MFS_ShiA_like"/>
    <property type="match status" value="1"/>
</dbReference>
<keyword evidence="5 7" id="KW-1133">Transmembrane helix</keyword>
<evidence type="ECO:0000256" key="3">
    <source>
        <dbReference type="ARBA" id="ARBA00022475"/>
    </source>
</evidence>
<keyword evidence="6 7" id="KW-0472">Membrane</keyword>
<dbReference type="PANTHER" id="PTHR43045:SF1">
    <property type="entry name" value="SHIKIMATE TRANSPORTER"/>
    <property type="match status" value="1"/>
</dbReference>
<keyword evidence="4 7" id="KW-0812">Transmembrane</keyword>
<evidence type="ECO:0000256" key="2">
    <source>
        <dbReference type="ARBA" id="ARBA00022448"/>
    </source>
</evidence>
<dbReference type="RefSeq" id="WP_110343456.1">
    <property type="nucleotide sequence ID" value="NZ_MASU01000019.1"/>
</dbReference>
<comment type="subcellular location">
    <subcellularLocation>
        <location evidence="1">Cell membrane</location>
        <topology evidence="1">Multi-pass membrane protein</topology>
    </subcellularLocation>
</comment>
<dbReference type="PROSITE" id="PS00216">
    <property type="entry name" value="SUGAR_TRANSPORT_1"/>
    <property type="match status" value="1"/>
</dbReference>
<dbReference type="InterPro" id="IPR036259">
    <property type="entry name" value="MFS_trans_sf"/>
</dbReference>
<evidence type="ECO:0000256" key="7">
    <source>
        <dbReference type="SAM" id="Phobius"/>
    </source>
</evidence>
<dbReference type="PROSITE" id="PS50850">
    <property type="entry name" value="MFS"/>
    <property type="match status" value="1"/>
</dbReference>
<evidence type="ECO:0000256" key="5">
    <source>
        <dbReference type="ARBA" id="ARBA00022989"/>
    </source>
</evidence>
<feature type="domain" description="Major facilitator superfamily (MFS) profile" evidence="8">
    <location>
        <begin position="19"/>
        <end position="430"/>
    </location>
</feature>
<dbReference type="InterPro" id="IPR020846">
    <property type="entry name" value="MFS_dom"/>
</dbReference>
<accession>A0A318LBA6</accession>
<evidence type="ECO:0000256" key="4">
    <source>
        <dbReference type="ARBA" id="ARBA00022692"/>
    </source>
</evidence>
<name>A0A318LBA6_9PSEU</name>
<dbReference type="GO" id="GO:0005886">
    <property type="term" value="C:plasma membrane"/>
    <property type="evidence" value="ECO:0007669"/>
    <property type="project" value="UniProtKB-SubCell"/>
</dbReference>
<dbReference type="GO" id="GO:0022857">
    <property type="term" value="F:transmembrane transporter activity"/>
    <property type="evidence" value="ECO:0007669"/>
    <property type="project" value="InterPro"/>
</dbReference>
<comment type="caution">
    <text evidence="9">The sequence shown here is derived from an EMBL/GenBank/DDBJ whole genome shotgun (WGS) entry which is preliminary data.</text>
</comment>
<feature type="transmembrane region" description="Helical" evidence="7">
    <location>
        <begin position="154"/>
        <end position="176"/>
    </location>
</feature>
<feature type="transmembrane region" description="Helical" evidence="7">
    <location>
        <begin position="188"/>
        <end position="207"/>
    </location>
</feature>
<evidence type="ECO:0000256" key="1">
    <source>
        <dbReference type="ARBA" id="ARBA00004651"/>
    </source>
</evidence>
<evidence type="ECO:0000313" key="10">
    <source>
        <dbReference type="Proteomes" id="UP000247892"/>
    </source>
</evidence>
<feature type="transmembrane region" description="Helical" evidence="7">
    <location>
        <begin position="52"/>
        <end position="71"/>
    </location>
</feature>
<protein>
    <submittedName>
        <fullName evidence="9">MFS transporter</fullName>
    </submittedName>
</protein>
<reference evidence="9 10" key="1">
    <citation type="submission" date="2016-07" db="EMBL/GenBank/DDBJ databases">
        <title>Draft genome sequence of Prauserella sp. YIM 121212, isolated from alkaline soil.</title>
        <authorList>
            <person name="Ruckert C."/>
            <person name="Albersmeier A."/>
            <person name="Jiang C.-L."/>
            <person name="Jiang Y."/>
            <person name="Kalinowski J."/>
            <person name="Schneider O."/>
            <person name="Winkler A."/>
            <person name="Zotchev S.B."/>
        </authorList>
    </citation>
    <scope>NUCLEOTIDE SEQUENCE [LARGE SCALE GENOMIC DNA]</scope>
    <source>
        <strain evidence="9 10">YIM 121212</strain>
    </source>
</reference>
<dbReference type="InterPro" id="IPR005829">
    <property type="entry name" value="Sugar_transporter_CS"/>
</dbReference>
<feature type="transmembrane region" description="Helical" evidence="7">
    <location>
        <begin position="119"/>
        <end position="142"/>
    </location>
</feature>
<dbReference type="PANTHER" id="PTHR43045">
    <property type="entry name" value="SHIKIMATE TRANSPORTER"/>
    <property type="match status" value="1"/>
</dbReference>
<dbReference type="AlphaFoldDB" id="A0A318LBA6"/>
<evidence type="ECO:0000313" key="9">
    <source>
        <dbReference type="EMBL" id="PXY18727.1"/>
    </source>
</evidence>
<dbReference type="Gene3D" id="1.20.1250.20">
    <property type="entry name" value="MFS general substrate transporter like domains"/>
    <property type="match status" value="1"/>
</dbReference>
<keyword evidence="2" id="KW-0813">Transport</keyword>
<organism evidence="9 10">
    <name type="scientific">Prauserella flavalba</name>
    <dbReference type="NCBI Taxonomy" id="1477506"/>
    <lineage>
        <taxon>Bacteria</taxon>
        <taxon>Bacillati</taxon>
        <taxon>Actinomycetota</taxon>
        <taxon>Actinomycetes</taxon>
        <taxon>Pseudonocardiales</taxon>
        <taxon>Pseudonocardiaceae</taxon>
        <taxon>Prauserella</taxon>
    </lineage>
</organism>
<feature type="transmembrane region" description="Helical" evidence="7">
    <location>
        <begin position="280"/>
        <end position="302"/>
    </location>
</feature>
<evidence type="ECO:0000256" key="6">
    <source>
        <dbReference type="ARBA" id="ARBA00023136"/>
    </source>
</evidence>
<feature type="transmembrane region" description="Helical" evidence="7">
    <location>
        <begin position="314"/>
        <end position="331"/>
    </location>
</feature>
<proteinExistence type="predicted"/>
<feature type="transmembrane region" description="Helical" evidence="7">
    <location>
        <begin position="246"/>
        <end position="268"/>
    </location>
</feature>
<feature type="transmembrane region" description="Helical" evidence="7">
    <location>
        <begin position="337"/>
        <end position="361"/>
    </location>
</feature>
<feature type="transmembrane region" description="Helical" evidence="7">
    <location>
        <begin position="382"/>
        <end position="401"/>
    </location>
</feature>
<dbReference type="SUPFAM" id="SSF103473">
    <property type="entry name" value="MFS general substrate transporter"/>
    <property type="match status" value="1"/>
</dbReference>
<keyword evidence="3" id="KW-1003">Cell membrane</keyword>
<keyword evidence="10" id="KW-1185">Reference proteome</keyword>
<evidence type="ECO:0000259" key="8">
    <source>
        <dbReference type="PROSITE" id="PS50850"/>
    </source>
</evidence>
<feature type="transmembrane region" description="Helical" evidence="7">
    <location>
        <begin position="21"/>
        <end position="40"/>
    </location>
</feature>
<dbReference type="Proteomes" id="UP000247892">
    <property type="component" value="Unassembled WGS sequence"/>
</dbReference>
<dbReference type="Pfam" id="PF07690">
    <property type="entry name" value="MFS_1"/>
    <property type="match status" value="1"/>
</dbReference>
<gene>
    <name evidence="9" type="ORF">BA062_34540</name>
</gene>
<feature type="transmembrane region" description="Helical" evidence="7">
    <location>
        <begin position="92"/>
        <end position="113"/>
    </location>
</feature>
<dbReference type="OrthoDB" id="8953821at2"/>
<sequence>MTLTDEKHGAARRKDVRRVVVSSYLGSTIEFYDFILYATASSVVFGPVFFTNLSPGVALIASYATFAIGYLSRPLGGILFGHFGDRIGRKRMLILSMTIMGVASFLVGLVPAIPTWGALMLIVLRAAQGIAVGGEWGGAALMSLEHADGRNRGLAAAFANAGGPTGALLGTVALSLAALLPKEDFLSWGWRIPFLLSVVLLVIGLFVRARVSESPLFEQALAQREAQRTEKNRMPLVRILRRPKNLLLAGLVVTGGFVIQALFSTFGVNYAAAHGVSESMGLSAFAISQFLAIFAILGAAWLSDRIGRRPVMRFGLIGMIVLAYPAFLLIGSGNAVLVVTGFVLSLSLCQSLTFGPMAAFVSEQFGTGARYTGASLGYQIGSLLGAGFTPVIVASLAAAAGGSPGYVIGYLVAMCVVSLVTLAFVAETKDNDLGRA</sequence>
<feature type="transmembrane region" description="Helical" evidence="7">
    <location>
        <begin position="407"/>
        <end position="426"/>
    </location>
</feature>
<dbReference type="InterPro" id="IPR011701">
    <property type="entry name" value="MFS"/>
</dbReference>